<sequence>MPKISVVMSVYNGEQYLQESIESILTQTYSDFEFIIIDDCSTDNSVNIIESYDDSRIRLVRNKQNMRLPASLNKGINLAKGEYIARMDADDISMPERFAKQVFYMDTHLDVAVVGGGFQAIDESGNNLYIHHPATGKKLAKYCLIPSPMAHPTVMMRRDVIVNHNLFYDEKYSSAQDYDLWQRINRKFKIDNLPDILLRYRIQSNSISVAKRHQQQDNTYKIFNKYSPVDVSYDEVMAIMHRNYVLNPWQQALIMYRVFHTLDYTYWRNVTGYAVRYIMARLNLNKSTAV</sequence>
<dbReference type="Gene3D" id="3.90.550.10">
    <property type="entry name" value="Spore Coat Polysaccharide Biosynthesis Protein SpsA, Chain A"/>
    <property type="match status" value="1"/>
</dbReference>
<keyword evidence="3 5" id="KW-0808">Transferase</keyword>
<feature type="domain" description="Glycosyltransferase 2-like" evidence="4">
    <location>
        <begin position="5"/>
        <end position="159"/>
    </location>
</feature>
<evidence type="ECO:0000256" key="1">
    <source>
        <dbReference type="ARBA" id="ARBA00006739"/>
    </source>
</evidence>
<evidence type="ECO:0000313" key="5">
    <source>
        <dbReference type="EMBL" id="MSV24951.1"/>
    </source>
</evidence>
<organism evidence="5 6">
    <name type="scientific">Selenomonas montiformis</name>
    <dbReference type="NCBI Taxonomy" id="2652285"/>
    <lineage>
        <taxon>Bacteria</taxon>
        <taxon>Bacillati</taxon>
        <taxon>Bacillota</taxon>
        <taxon>Negativicutes</taxon>
        <taxon>Selenomonadales</taxon>
        <taxon>Selenomonadaceae</taxon>
        <taxon>Selenomonas</taxon>
    </lineage>
</organism>
<dbReference type="Proteomes" id="UP000430222">
    <property type="component" value="Unassembled WGS sequence"/>
</dbReference>
<evidence type="ECO:0000256" key="3">
    <source>
        <dbReference type="ARBA" id="ARBA00022679"/>
    </source>
</evidence>
<dbReference type="EMBL" id="VUNL01000007">
    <property type="protein sequence ID" value="MSV24951.1"/>
    <property type="molecule type" value="Genomic_DNA"/>
</dbReference>
<dbReference type="PANTHER" id="PTHR43685">
    <property type="entry name" value="GLYCOSYLTRANSFERASE"/>
    <property type="match status" value="1"/>
</dbReference>
<keyword evidence="6" id="KW-1185">Reference proteome</keyword>
<dbReference type="InterPro" id="IPR050834">
    <property type="entry name" value="Glycosyltransf_2"/>
</dbReference>
<protein>
    <submittedName>
        <fullName evidence="5">Glycosyltransferase</fullName>
    </submittedName>
</protein>
<keyword evidence="2" id="KW-0328">Glycosyltransferase</keyword>
<dbReference type="PANTHER" id="PTHR43685:SF5">
    <property type="entry name" value="GLYCOSYLTRANSFERASE EPSE-RELATED"/>
    <property type="match status" value="1"/>
</dbReference>
<accession>A0A6I2UZ50</accession>
<name>A0A6I2UZ50_9FIRM</name>
<evidence type="ECO:0000256" key="2">
    <source>
        <dbReference type="ARBA" id="ARBA00022676"/>
    </source>
</evidence>
<dbReference type="AlphaFoldDB" id="A0A6I2UZ50"/>
<evidence type="ECO:0000259" key="4">
    <source>
        <dbReference type="Pfam" id="PF00535"/>
    </source>
</evidence>
<comment type="similarity">
    <text evidence="1">Belongs to the glycosyltransferase 2 family.</text>
</comment>
<dbReference type="GO" id="GO:0016757">
    <property type="term" value="F:glycosyltransferase activity"/>
    <property type="evidence" value="ECO:0007669"/>
    <property type="project" value="UniProtKB-KW"/>
</dbReference>
<dbReference type="Pfam" id="PF00535">
    <property type="entry name" value="Glycos_transf_2"/>
    <property type="match status" value="1"/>
</dbReference>
<dbReference type="SUPFAM" id="SSF53448">
    <property type="entry name" value="Nucleotide-diphospho-sugar transferases"/>
    <property type="match status" value="1"/>
</dbReference>
<proteinExistence type="inferred from homology"/>
<gene>
    <name evidence="5" type="ORF">FYJ78_07100</name>
</gene>
<evidence type="ECO:0000313" key="6">
    <source>
        <dbReference type="Proteomes" id="UP000430222"/>
    </source>
</evidence>
<dbReference type="InterPro" id="IPR001173">
    <property type="entry name" value="Glyco_trans_2-like"/>
</dbReference>
<dbReference type="InterPro" id="IPR029044">
    <property type="entry name" value="Nucleotide-diphossugar_trans"/>
</dbReference>
<comment type="caution">
    <text evidence="5">The sequence shown here is derived from an EMBL/GenBank/DDBJ whole genome shotgun (WGS) entry which is preliminary data.</text>
</comment>
<reference evidence="5 6" key="1">
    <citation type="submission" date="2019-08" db="EMBL/GenBank/DDBJ databases">
        <title>In-depth cultivation of the pig gut microbiome towards novel bacterial diversity and tailored functional studies.</title>
        <authorList>
            <person name="Wylensek D."/>
            <person name="Hitch T.C.A."/>
            <person name="Clavel T."/>
        </authorList>
    </citation>
    <scope>NUCLEOTIDE SEQUENCE [LARGE SCALE GENOMIC DNA]</scope>
    <source>
        <strain evidence="6">WCA-380-WT-3B3</strain>
    </source>
</reference>